<dbReference type="RefSeq" id="WP_379860460.1">
    <property type="nucleotide sequence ID" value="NZ_JBHMFC010000016.1"/>
</dbReference>
<dbReference type="EMBL" id="JBHMFC010000016">
    <property type="protein sequence ID" value="MFB9056264.1"/>
    <property type="molecule type" value="Genomic_DNA"/>
</dbReference>
<gene>
    <name evidence="1" type="primary">tssO</name>
    <name evidence="1" type="ORF">ACFFU9_05855</name>
</gene>
<sequence length="164" mass="19712">MKPLNYVKRRKQILIFSLYFSFLLIILFLCSFLTLSTASKGISLLNEKKNSYDAVFHKQAELNFQLEDIYKNLNNLRSKRRTLVEHREMQKLISDTRIMLENDIGNNAQSKQYYTLYEALFAHLKEIQSIMDVYETEENRRIHNIDQLEKCKQKYKEINNNKYN</sequence>
<proteinExistence type="predicted"/>
<protein>
    <submittedName>
        <fullName evidence="1">Type VI secretion system TssO</fullName>
    </submittedName>
</protein>
<organism evidence="1 2">
    <name type="scientific">Mariniflexile ostreae</name>
    <dbReference type="NCBI Taxonomy" id="1520892"/>
    <lineage>
        <taxon>Bacteria</taxon>
        <taxon>Pseudomonadati</taxon>
        <taxon>Bacteroidota</taxon>
        <taxon>Flavobacteriia</taxon>
        <taxon>Flavobacteriales</taxon>
        <taxon>Flavobacteriaceae</taxon>
        <taxon>Mariniflexile</taxon>
    </lineage>
</organism>
<evidence type="ECO:0000313" key="1">
    <source>
        <dbReference type="EMBL" id="MFB9056264.1"/>
    </source>
</evidence>
<keyword evidence="2" id="KW-1185">Reference proteome</keyword>
<comment type="caution">
    <text evidence="1">The sequence shown here is derived from an EMBL/GenBank/DDBJ whole genome shotgun (WGS) entry which is preliminary data.</text>
</comment>
<accession>A0ABV5FA54</accession>
<reference evidence="1 2" key="1">
    <citation type="submission" date="2024-09" db="EMBL/GenBank/DDBJ databases">
        <authorList>
            <person name="Sun Q."/>
            <person name="Mori K."/>
        </authorList>
    </citation>
    <scope>NUCLEOTIDE SEQUENCE [LARGE SCALE GENOMIC DNA]</scope>
    <source>
        <strain evidence="1 2">CECT 8622</strain>
    </source>
</reference>
<dbReference type="Proteomes" id="UP001589585">
    <property type="component" value="Unassembled WGS sequence"/>
</dbReference>
<evidence type="ECO:0000313" key="2">
    <source>
        <dbReference type="Proteomes" id="UP001589585"/>
    </source>
</evidence>
<name>A0ABV5FA54_9FLAO</name>